<dbReference type="Gene3D" id="3.40.50.12160">
    <property type="entry name" value="Methylthiotransferase, N-terminal domain"/>
    <property type="match status" value="1"/>
</dbReference>
<dbReference type="SFLD" id="SFLDS00029">
    <property type="entry name" value="Radical_SAM"/>
    <property type="match status" value="1"/>
</dbReference>
<dbReference type="InterPro" id="IPR058240">
    <property type="entry name" value="rSAM_sf"/>
</dbReference>
<dbReference type="AlphaFoldDB" id="A0A094ZNT8"/>
<evidence type="ECO:0000256" key="5">
    <source>
        <dbReference type="ARBA" id="ARBA00008616"/>
    </source>
</evidence>
<feature type="domain" description="MTTase N-terminal" evidence="19">
    <location>
        <begin position="46"/>
        <end position="204"/>
    </location>
</feature>
<reference evidence="21" key="1">
    <citation type="journal article" date="2012" name="Nat. Genet.">
        <title>Whole-genome sequence of Schistosoma haematobium.</title>
        <authorList>
            <person name="Young N.D."/>
            <person name="Jex A.R."/>
            <person name="Li B."/>
            <person name="Liu S."/>
            <person name="Yang L."/>
            <person name="Xiong Z."/>
            <person name="Li Y."/>
            <person name="Cantacessi C."/>
            <person name="Hall R.S."/>
            <person name="Xu X."/>
            <person name="Chen F."/>
            <person name="Wu X."/>
            <person name="Zerlotini A."/>
            <person name="Oliveira G."/>
            <person name="Hofmann A."/>
            <person name="Zhang G."/>
            <person name="Fang X."/>
            <person name="Kang Y."/>
            <person name="Campbell B.E."/>
            <person name="Loukas A."/>
            <person name="Ranganathan S."/>
            <person name="Rollinson D."/>
            <person name="Rinaldi G."/>
            <person name="Brindley P.J."/>
            <person name="Yang H."/>
            <person name="Wang J."/>
            <person name="Wang J."/>
            <person name="Gasser R.B."/>
        </authorList>
    </citation>
    <scope>NUCLEOTIDE SEQUENCE [LARGE SCALE GENOMIC DNA]</scope>
</reference>
<evidence type="ECO:0000313" key="21">
    <source>
        <dbReference type="EMBL" id="KGB36350.1"/>
    </source>
</evidence>
<dbReference type="EC" id="2.8.4.5" evidence="6"/>
<evidence type="ECO:0000256" key="13">
    <source>
        <dbReference type="ARBA" id="ARBA00023004"/>
    </source>
</evidence>
<feature type="domain" description="TRAM" evidence="18">
    <location>
        <begin position="492"/>
        <end position="557"/>
    </location>
</feature>
<feature type="domain" description="Radical SAM core" evidence="20">
    <location>
        <begin position="242"/>
        <end position="495"/>
    </location>
</feature>
<dbReference type="GO" id="GO:0005794">
    <property type="term" value="C:Golgi apparatus"/>
    <property type="evidence" value="ECO:0007669"/>
    <property type="project" value="UniProtKB-SubCell"/>
</dbReference>
<name>A0A094ZNT8_SCHHA</name>
<evidence type="ECO:0000256" key="11">
    <source>
        <dbReference type="ARBA" id="ARBA00022694"/>
    </source>
</evidence>
<evidence type="ECO:0000259" key="20">
    <source>
        <dbReference type="PROSITE" id="PS51918"/>
    </source>
</evidence>
<comment type="function">
    <text evidence="2">Catalyzes the methylthiolation of N6-threonylcarbamoyladenosine (t(6)A), leading to the formation of 2-methylthio-N6-threonylcarbamoyladenosine (ms(2)t(6)A) at position 37 in tRNAs that read codons beginning with adenine.</text>
</comment>
<dbReference type="InterPro" id="IPR006466">
    <property type="entry name" value="MiaB-like_arc_euk"/>
</dbReference>
<evidence type="ECO:0000256" key="4">
    <source>
        <dbReference type="ARBA" id="ARBA00006218"/>
    </source>
</evidence>
<evidence type="ECO:0000256" key="14">
    <source>
        <dbReference type="ARBA" id="ARBA00023014"/>
    </source>
</evidence>
<dbReference type="InterPro" id="IPR007197">
    <property type="entry name" value="rSAM"/>
</dbReference>
<dbReference type="Gene3D" id="3.30.1380.20">
    <property type="entry name" value="Trafficking protein particle complex subunit 3"/>
    <property type="match status" value="1"/>
</dbReference>
<comment type="subcellular location">
    <subcellularLocation>
        <location evidence="3">Golgi apparatus</location>
        <location evidence="3">cis-Golgi network</location>
    </subcellularLocation>
</comment>
<gene>
    <name evidence="21" type="ORF">MS3_04643</name>
</gene>
<dbReference type="SUPFAM" id="SSF111126">
    <property type="entry name" value="Ligand-binding domain in the NO signalling and Golgi transport"/>
    <property type="match status" value="1"/>
</dbReference>
<dbReference type="CDD" id="cd14943">
    <property type="entry name" value="TRAPPC5_Trs31"/>
    <property type="match status" value="1"/>
</dbReference>
<dbReference type="NCBIfam" id="TIGR01578">
    <property type="entry name" value="MiaB-like-B"/>
    <property type="match status" value="1"/>
</dbReference>
<keyword evidence="9 21" id="KW-0808">Transferase</keyword>
<comment type="similarity">
    <text evidence="4">Belongs to the TRAPP small subunits family. BET3 subfamily.</text>
</comment>
<dbReference type="Pfam" id="PF00919">
    <property type="entry name" value="UPF0004"/>
    <property type="match status" value="1"/>
</dbReference>
<keyword evidence="17" id="KW-0472">Membrane</keyword>
<dbReference type="GO" id="GO:0030008">
    <property type="term" value="C:TRAPP complex"/>
    <property type="evidence" value="ECO:0007669"/>
    <property type="project" value="InterPro"/>
</dbReference>
<evidence type="ECO:0000256" key="15">
    <source>
        <dbReference type="ARBA" id="ARBA00031213"/>
    </source>
</evidence>
<dbReference type="PROSITE" id="PS51449">
    <property type="entry name" value="MTTASE_N"/>
    <property type="match status" value="1"/>
</dbReference>
<dbReference type="EMBL" id="KL250766">
    <property type="protein sequence ID" value="KGB36350.1"/>
    <property type="molecule type" value="Genomic_DNA"/>
</dbReference>
<keyword evidence="11" id="KW-0819">tRNA processing</keyword>
<proteinExistence type="inferred from homology"/>
<keyword evidence="8" id="KW-0004">4Fe-4S</keyword>
<evidence type="ECO:0000256" key="10">
    <source>
        <dbReference type="ARBA" id="ARBA00022691"/>
    </source>
</evidence>
<evidence type="ECO:0000256" key="12">
    <source>
        <dbReference type="ARBA" id="ARBA00022723"/>
    </source>
</evidence>
<evidence type="ECO:0000256" key="8">
    <source>
        <dbReference type="ARBA" id="ARBA00022485"/>
    </source>
</evidence>
<comment type="similarity">
    <text evidence="5">Belongs to the methylthiotransferase family. CDKAL1 subfamily.</text>
</comment>
<evidence type="ECO:0000256" key="9">
    <source>
        <dbReference type="ARBA" id="ARBA00022679"/>
    </source>
</evidence>
<dbReference type="SFLD" id="SFLDG01082">
    <property type="entry name" value="B12-binding_domain_containing"/>
    <property type="match status" value="1"/>
</dbReference>
<dbReference type="STRING" id="6185.A0A094ZNT8"/>
<comment type="cofactor">
    <cofactor evidence="1">
        <name>[4Fe-4S] cluster</name>
        <dbReference type="ChEBI" id="CHEBI:49883"/>
    </cofactor>
</comment>
<sequence length="821" mass="92087">MDIEDLSAEHDRPEAESSVLVKTRFRNKKQNISEDLCLSSNLPEKFHVFVQTWGCAHNTSDSEYMTGLLAKYGYQVTLDGSQFTNGCESAGDITSTSDLACGCQDNGDQCCSKEKSSDKSKTVLSNCDAKKNADVWVLNSCTVKGPAEDHFRNAVLEGIKLGKRVVASGCVPQSRPGADYLKGVSVIGVHQIDRIVEVVEETLQGNVVRFLDKKYTSSDTSNSMINSSSSPAGVALDLPKIRRNPLIEILAISTGCLNACTYCKTKQARGILASYPIEQLLDRAKQAFKEGVKELWLTSEDLGAYGRDLDRTTSSLICPGLSEKWPHHITLADLLAGLVPIISAGYQLVEIAEVLSHPRVYSFLHIPVQSGSDAVLDAMKREYTIEEFSNVVDYLMQNVKPPNLPPGAAHDSVNGSGALTIATDVICGFPTETDNDFNETVELIEKYQFPVLHINQFFPRPGTPAANMPRKASSSEVKSRTRRLHDLFRSYRTYDGRIGCEVRVLITEPSFDGKFWVGHTKAYEQILLPKDPDVYGRIVLVRIIECDKFFMRGIIIDSGPLDSIVFPDNNFNLSSLPLLIQNSIQLSKINYTTMAFYMGYMILIIAGICSAWKFTDLDLYKKFVNMNYGNPKNSAAILEKSLTKLRGDVNIASFAYLFVELVKYSMRNVSSMDLVQKRLSDFGKFIGERMIDVVYLRDKSTKRDIRLYNALIFLKSNFWKNLFNKEADELERDGIDENIFYMIEHEPIVNRFTRFTYEEKDEKRKTSAPLNIAAFNAGIVEAFLSTIGFPCTVTATWYKGTAYVIKFDESVNIRERQLDNR</sequence>
<evidence type="ECO:0000259" key="18">
    <source>
        <dbReference type="PROSITE" id="PS50926"/>
    </source>
</evidence>
<dbReference type="SMART" id="SM00729">
    <property type="entry name" value="Elp3"/>
    <property type="match status" value="1"/>
</dbReference>
<evidence type="ECO:0000256" key="3">
    <source>
        <dbReference type="ARBA" id="ARBA00004222"/>
    </source>
</evidence>
<dbReference type="GO" id="GO:0005783">
    <property type="term" value="C:endoplasmic reticulum"/>
    <property type="evidence" value="ECO:0007669"/>
    <property type="project" value="TreeGrafter"/>
</dbReference>
<keyword evidence="12" id="KW-0479">Metal-binding</keyword>
<keyword evidence="14" id="KW-0411">Iron-sulfur</keyword>
<dbReference type="InterPro" id="IPR038135">
    <property type="entry name" value="Methylthiotransferase_N_sf"/>
</dbReference>
<dbReference type="InterPro" id="IPR016696">
    <property type="entry name" value="TRAPP-I_su5"/>
</dbReference>
<organism evidence="21">
    <name type="scientific">Schistosoma haematobium</name>
    <name type="common">Blood fluke</name>
    <dbReference type="NCBI Taxonomy" id="6185"/>
    <lineage>
        <taxon>Eukaryota</taxon>
        <taxon>Metazoa</taxon>
        <taxon>Spiralia</taxon>
        <taxon>Lophotrochozoa</taxon>
        <taxon>Platyhelminthes</taxon>
        <taxon>Trematoda</taxon>
        <taxon>Digenea</taxon>
        <taxon>Strigeidida</taxon>
        <taxon>Schistosomatoidea</taxon>
        <taxon>Schistosomatidae</taxon>
        <taxon>Schistosoma</taxon>
    </lineage>
</organism>
<evidence type="ECO:0000259" key="19">
    <source>
        <dbReference type="PROSITE" id="PS51449"/>
    </source>
</evidence>
<evidence type="ECO:0000256" key="17">
    <source>
        <dbReference type="SAM" id="Phobius"/>
    </source>
</evidence>
<keyword evidence="17" id="KW-0812">Transmembrane</keyword>
<dbReference type="InterPro" id="IPR007194">
    <property type="entry name" value="TRAPP_component"/>
</dbReference>
<dbReference type="PANTHER" id="PTHR11918:SF45">
    <property type="entry name" value="THREONYLCARBAMOYLADENOSINE TRNA METHYLTHIOTRANSFERASE"/>
    <property type="match status" value="1"/>
</dbReference>
<dbReference type="PROSITE" id="PS51918">
    <property type="entry name" value="RADICAL_SAM"/>
    <property type="match status" value="1"/>
</dbReference>
<evidence type="ECO:0000256" key="2">
    <source>
        <dbReference type="ARBA" id="ARBA00002399"/>
    </source>
</evidence>
<dbReference type="GO" id="GO:0048193">
    <property type="term" value="P:Golgi vesicle transport"/>
    <property type="evidence" value="ECO:0007669"/>
    <property type="project" value="InterPro"/>
</dbReference>
<keyword evidence="10" id="KW-0949">S-adenosyl-L-methionine</keyword>
<dbReference type="FunFam" id="3.80.30.20:FF:000002">
    <property type="entry name" value="threonylcarbamoyladenosine tRNA methylthiotransferase isoform X2"/>
    <property type="match status" value="1"/>
</dbReference>
<dbReference type="Pfam" id="PF04055">
    <property type="entry name" value="Radical_SAM"/>
    <property type="match status" value="1"/>
</dbReference>
<dbReference type="InterPro" id="IPR023404">
    <property type="entry name" value="rSAM_horseshoe"/>
</dbReference>
<dbReference type="InterPro" id="IPR002792">
    <property type="entry name" value="TRAM_dom"/>
</dbReference>
<dbReference type="InterPro" id="IPR006638">
    <property type="entry name" value="Elp3/MiaA/NifB-like_rSAM"/>
</dbReference>
<keyword evidence="13" id="KW-0408">Iron</keyword>
<dbReference type="GO" id="GO:0046872">
    <property type="term" value="F:metal ion binding"/>
    <property type="evidence" value="ECO:0007669"/>
    <property type="project" value="UniProtKB-KW"/>
</dbReference>
<dbReference type="InterPro" id="IPR020612">
    <property type="entry name" value="Methylthiotransferase_CS"/>
</dbReference>
<dbReference type="PROSITE" id="PS01278">
    <property type="entry name" value="MTTASE_RADICAL"/>
    <property type="match status" value="1"/>
</dbReference>
<evidence type="ECO:0000256" key="6">
    <source>
        <dbReference type="ARBA" id="ARBA00013273"/>
    </source>
</evidence>
<protein>
    <recommendedName>
        <fullName evidence="7">Threonylcarbamoyladenosine tRNA methylthiotransferase</fullName>
        <ecNumber evidence="6">2.8.4.5</ecNumber>
    </recommendedName>
    <alternativeName>
        <fullName evidence="15">tRNA-t(6)A37 methylthiotransferase</fullName>
    </alternativeName>
</protein>
<dbReference type="PROSITE" id="PS50926">
    <property type="entry name" value="TRAM"/>
    <property type="match status" value="1"/>
</dbReference>
<accession>A0A094ZNT8</accession>
<evidence type="ECO:0000256" key="7">
    <source>
        <dbReference type="ARBA" id="ARBA00018810"/>
    </source>
</evidence>
<dbReference type="Gene3D" id="3.80.30.20">
    <property type="entry name" value="tm_1862 like domain"/>
    <property type="match status" value="1"/>
</dbReference>
<dbReference type="InterPro" id="IPR013848">
    <property type="entry name" value="Methylthiotransferase_N"/>
</dbReference>
<feature type="transmembrane region" description="Helical" evidence="17">
    <location>
        <begin position="594"/>
        <end position="612"/>
    </location>
</feature>
<dbReference type="GO" id="GO:0051539">
    <property type="term" value="F:4 iron, 4 sulfur cluster binding"/>
    <property type="evidence" value="ECO:0007669"/>
    <property type="project" value="UniProtKB-KW"/>
</dbReference>
<evidence type="ECO:0000256" key="1">
    <source>
        <dbReference type="ARBA" id="ARBA00001966"/>
    </source>
</evidence>
<dbReference type="GO" id="GO:0035598">
    <property type="term" value="F:tRNA (N(6)-L-threonylcarbamoyladenosine(37)-C(2))-methylthiotransferase activity"/>
    <property type="evidence" value="ECO:0007669"/>
    <property type="project" value="UniProtKB-EC"/>
</dbReference>
<keyword evidence="17" id="KW-1133">Transmembrane helix</keyword>
<dbReference type="InterPro" id="IPR024096">
    <property type="entry name" value="NO_sig/Golgi_transp_ligand-bd"/>
</dbReference>
<dbReference type="Pfam" id="PF01938">
    <property type="entry name" value="TRAM"/>
    <property type="match status" value="1"/>
</dbReference>
<dbReference type="Pfam" id="PF04051">
    <property type="entry name" value="TRAPP"/>
    <property type="match status" value="1"/>
</dbReference>
<dbReference type="PANTHER" id="PTHR11918">
    <property type="entry name" value="RADICAL SAM PROTEINS"/>
    <property type="match status" value="1"/>
</dbReference>
<dbReference type="SUPFAM" id="SSF102114">
    <property type="entry name" value="Radical SAM enzymes"/>
    <property type="match status" value="1"/>
</dbReference>
<evidence type="ECO:0000256" key="16">
    <source>
        <dbReference type="ARBA" id="ARBA00051661"/>
    </source>
</evidence>
<comment type="catalytic activity">
    <reaction evidence="16">
        <text>N(6)-L-threonylcarbamoyladenosine(37) in tRNA + (sulfur carrier)-SH + AH2 + 2 S-adenosyl-L-methionine = 2-methylsulfanyl-N(6)-L-threonylcarbamoyladenosine(37) in tRNA + (sulfur carrier)-H + 5'-deoxyadenosine + L-methionine + A + S-adenosyl-L-homocysteine + 2 H(+)</text>
        <dbReference type="Rhea" id="RHEA:37075"/>
        <dbReference type="Rhea" id="RHEA-COMP:10163"/>
        <dbReference type="Rhea" id="RHEA-COMP:11092"/>
        <dbReference type="Rhea" id="RHEA-COMP:14737"/>
        <dbReference type="Rhea" id="RHEA-COMP:14739"/>
        <dbReference type="ChEBI" id="CHEBI:13193"/>
        <dbReference type="ChEBI" id="CHEBI:15378"/>
        <dbReference type="ChEBI" id="CHEBI:17319"/>
        <dbReference type="ChEBI" id="CHEBI:17499"/>
        <dbReference type="ChEBI" id="CHEBI:29917"/>
        <dbReference type="ChEBI" id="CHEBI:57844"/>
        <dbReference type="ChEBI" id="CHEBI:57856"/>
        <dbReference type="ChEBI" id="CHEBI:59789"/>
        <dbReference type="ChEBI" id="CHEBI:64428"/>
        <dbReference type="ChEBI" id="CHEBI:74418"/>
        <dbReference type="ChEBI" id="CHEBI:74420"/>
        <dbReference type="EC" id="2.8.4.5"/>
    </reaction>
</comment>